<evidence type="ECO:0000256" key="5">
    <source>
        <dbReference type="RuleBase" id="RU003465"/>
    </source>
</evidence>
<evidence type="ECO:0000256" key="6">
    <source>
        <dbReference type="SAM" id="MobiDB-lite"/>
    </source>
</evidence>
<dbReference type="Pfam" id="PF00481">
    <property type="entry name" value="PP2C"/>
    <property type="match status" value="1"/>
</dbReference>
<name>A0ABP0PFZ6_9DINO</name>
<feature type="domain" description="PPM-type phosphatase" evidence="7">
    <location>
        <begin position="213"/>
        <end position="478"/>
    </location>
</feature>
<dbReference type="CDD" id="cd00143">
    <property type="entry name" value="PP2Cc"/>
    <property type="match status" value="1"/>
</dbReference>
<dbReference type="InterPro" id="IPR036457">
    <property type="entry name" value="PPM-type-like_dom_sf"/>
</dbReference>
<evidence type="ECO:0000256" key="1">
    <source>
        <dbReference type="ARBA" id="ARBA00004170"/>
    </source>
</evidence>
<evidence type="ECO:0000313" key="8">
    <source>
        <dbReference type="EMBL" id="CAK9074965.1"/>
    </source>
</evidence>
<feature type="region of interest" description="Disordered" evidence="6">
    <location>
        <begin position="1"/>
        <end position="207"/>
    </location>
</feature>
<dbReference type="SUPFAM" id="SSF81606">
    <property type="entry name" value="PP2C-like"/>
    <property type="match status" value="1"/>
</dbReference>
<proteinExistence type="inferred from homology"/>
<keyword evidence="3 5" id="KW-0378">Hydrolase</keyword>
<evidence type="ECO:0000259" key="7">
    <source>
        <dbReference type="PROSITE" id="PS51746"/>
    </source>
</evidence>
<reference evidence="8 9" key="1">
    <citation type="submission" date="2024-02" db="EMBL/GenBank/DDBJ databases">
        <authorList>
            <person name="Chen Y."/>
            <person name="Shah S."/>
            <person name="Dougan E. K."/>
            <person name="Thang M."/>
            <person name="Chan C."/>
        </authorList>
    </citation>
    <scope>NUCLEOTIDE SEQUENCE [LARGE SCALE GENOMIC DNA]</scope>
</reference>
<dbReference type="SMART" id="SM00331">
    <property type="entry name" value="PP2C_SIG"/>
    <property type="match status" value="1"/>
</dbReference>
<protein>
    <recommendedName>
        <fullName evidence="7">PPM-type phosphatase domain-containing protein</fullName>
    </recommendedName>
</protein>
<evidence type="ECO:0000313" key="9">
    <source>
        <dbReference type="Proteomes" id="UP001642484"/>
    </source>
</evidence>
<dbReference type="InterPro" id="IPR000222">
    <property type="entry name" value="PP2C_BS"/>
</dbReference>
<sequence length="478" mass="50709">MEQRQRGPMMLSPQNARTRPIGMASLGRTISRPGELSPDARARPGAHASPGPHSLPSSMRKERTPTSEGKKGASSMGEIDDSLTELLASLHDRPGSFGRNSGSDAPVAVLQAALLPSSEPPSRGAPGTDRGGGGPHVRAPRESYRPPRLPGCVSPQGDSGLPRGSPLGKSDAAAFSSPASSPTERKSPGPRFLASKKGPPSAWGQVPKGKTAFISLASDDNSAFRPYMEDGQQVVQPLLRTGRDKEELWDFFAVYDGHGGRSEVDYVEAQLHTTLTLELRSRKPQEALVQTFKKVDSQLAMMGAWNSGCTATVVLVHQSAQGLRTVHVANVGDSRAVLVAPTGDARRVSTDHRANDPEEAARVVNDGGFVRFGRVAGQLSVSRSLGDHHLKECGVSGVPDVCSFTAEEGHALIVASDGLWDAFSDDDAGEALLSHVRDAQRSGGAVADMLREKSAKLLVQSAKERGSRDNILVMVVFF</sequence>
<comment type="similarity">
    <text evidence="5">Belongs to the PP2C family.</text>
</comment>
<evidence type="ECO:0000256" key="4">
    <source>
        <dbReference type="ARBA" id="ARBA00022912"/>
    </source>
</evidence>
<dbReference type="PROSITE" id="PS51746">
    <property type="entry name" value="PPM_2"/>
    <property type="match status" value="1"/>
</dbReference>
<dbReference type="InterPro" id="IPR001932">
    <property type="entry name" value="PPM-type_phosphatase-like_dom"/>
</dbReference>
<dbReference type="GO" id="GO:0016301">
    <property type="term" value="F:kinase activity"/>
    <property type="evidence" value="ECO:0007669"/>
    <property type="project" value="UniProtKB-KW"/>
</dbReference>
<dbReference type="Proteomes" id="UP001642484">
    <property type="component" value="Unassembled WGS sequence"/>
</dbReference>
<keyword evidence="2" id="KW-0479">Metal-binding</keyword>
<dbReference type="PANTHER" id="PTHR13832:SF699">
    <property type="entry name" value="INTEGRIN-LINKED KINASE-ASSOCIATED SERINE_THREONINE PHOSPHATASE 2C"/>
    <property type="match status" value="1"/>
</dbReference>
<gene>
    <name evidence="8" type="ORF">CCMP2556_LOCUS36908</name>
</gene>
<feature type="compositionally biased region" description="Low complexity" evidence="6">
    <location>
        <begin position="105"/>
        <end position="116"/>
    </location>
</feature>
<dbReference type="PROSITE" id="PS01032">
    <property type="entry name" value="PPM_1"/>
    <property type="match status" value="1"/>
</dbReference>
<comment type="caution">
    <text evidence="8">The sequence shown here is derived from an EMBL/GenBank/DDBJ whole genome shotgun (WGS) entry which is preliminary data.</text>
</comment>
<feature type="compositionally biased region" description="Low complexity" evidence="6">
    <location>
        <begin position="172"/>
        <end position="182"/>
    </location>
</feature>
<evidence type="ECO:0000256" key="3">
    <source>
        <dbReference type="ARBA" id="ARBA00022801"/>
    </source>
</evidence>
<comment type="subcellular location">
    <subcellularLocation>
        <location evidence="1">Membrane</location>
        <topology evidence="1">Peripheral membrane protein</topology>
    </subcellularLocation>
</comment>
<dbReference type="EMBL" id="CAXAMN010023062">
    <property type="protein sequence ID" value="CAK9074965.1"/>
    <property type="molecule type" value="Genomic_DNA"/>
</dbReference>
<dbReference type="Gene3D" id="3.60.40.10">
    <property type="entry name" value="PPM-type phosphatase domain"/>
    <property type="match status" value="1"/>
</dbReference>
<accession>A0ABP0PFZ6</accession>
<dbReference type="InterPro" id="IPR015655">
    <property type="entry name" value="PP2C"/>
</dbReference>
<dbReference type="GO" id="GO:0007229">
    <property type="term" value="P:integrin-mediated signaling pathway"/>
    <property type="evidence" value="ECO:0007669"/>
    <property type="project" value="UniProtKB-KW"/>
</dbReference>
<feature type="compositionally biased region" description="Basic and acidic residues" evidence="6">
    <location>
        <begin position="59"/>
        <end position="71"/>
    </location>
</feature>
<evidence type="ECO:0000256" key="2">
    <source>
        <dbReference type="ARBA" id="ARBA00022723"/>
    </source>
</evidence>
<organism evidence="8 9">
    <name type="scientific">Durusdinium trenchii</name>
    <dbReference type="NCBI Taxonomy" id="1381693"/>
    <lineage>
        <taxon>Eukaryota</taxon>
        <taxon>Sar</taxon>
        <taxon>Alveolata</taxon>
        <taxon>Dinophyceae</taxon>
        <taxon>Suessiales</taxon>
        <taxon>Symbiodiniaceae</taxon>
        <taxon>Durusdinium</taxon>
    </lineage>
</organism>
<keyword evidence="4 5" id="KW-0904">Protein phosphatase</keyword>
<dbReference type="PANTHER" id="PTHR13832">
    <property type="entry name" value="PROTEIN PHOSPHATASE 2C"/>
    <property type="match status" value="1"/>
</dbReference>
<keyword evidence="9" id="KW-1185">Reference proteome</keyword>
<dbReference type="SMART" id="SM00332">
    <property type="entry name" value="PP2Cc"/>
    <property type="match status" value="1"/>
</dbReference>